<dbReference type="InterPro" id="IPR012334">
    <property type="entry name" value="Pectin_lyas_fold"/>
</dbReference>
<comment type="caution">
    <text evidence="10">The sequence shown here is derived from an EMBL/GenBank/DDBJ whole genome shotgun (WGS) entry which is preliminary data.</text>
</comment>
<dbReference type="InterPro" id="IPR006626">
    <property type="entry name" value="PbH1"/>
</dbReference>
<evidence type="ECO:0000256" key="9">
    <source>
        <dbReference type="RuleBase" id="RU361169"/>
    </source>
</evidence>
<keyword evidence="11" id="KW-1185">Reference proteome</keyword>
<dbReference type="EMBL" id="CAUOFW020003170">
    <property type="protein sequence ID" value="CAK9158444.1"/>
    <property type="molecule type" value="Genomic_DNA"/>
</dbReference>
<reference evidence="10 11" key="1">
    <citation type="submission" date="2024-02" db="EMBL/GenBank/DDBJ databases">
        <authorList>
            <person name="Vignale AGUSTIN F."/>
            <person name="Sosa J E."/>
            <person name="Modenutti C."/>
        </authorList>
    </citation>
    <scope>NUCLEOTIDE SEQUENCE [LARGE SCALE GENOMIC DNA]</scope>
</reference>
<evidence type="ECO:0000313" key="10">
    <source>
        <dbReference type="EMBL" id="CAK9158444.1"/>
    </source>
</evidence>
<keyword evidence="5 9" id="KW-0378">Hydrolase</keyword>
<evidence type="ECO:0000256" key="4">
    <source>
        <dbReference type="ARBA" id="ARBA00022525"/>
    </source>
</evidence>
<evidence type="ECO:0000256" key="3">
    <source>
        <dbReference type="ARBA" id="ARBA00022512"/>
    </source>
</evidence>
<dbReference type="PANTHER" id="PTHR31375">
    <property type="match status" value="1"/>
</dbReference>
<sequence>MATWGSSNKTYTPEAKSSVNVMQYGAAGNGKTDDSQAFLKAWHAVCGAGSNSPILTIPAGKTFLLKPVSFKGPCKSAHVNIQVLGNIVAPSQKSAWNNNNSKTWIVFSDVKGLIVNGNGQIDGQGSVWWKSCKVLALSFQNCNNLVLQGLKHTDSQKNHISISNCHDVTVSGLQITAPEKSPNTDGIDISHSTNVRIQDCVIGTGDDCIAINDGCSYINISSVNCGPGHGISIGSLGQHGARNAVEEVHIKNCTFKGTENGARIKTWQGGSGYARRITFEKIILIAANNPIIIDQFYCDHGHCSNQTSAVEVSDVSYTNFQGTSSSEQAIKFKCSKSIGCTNIALNAINITSADPKKKTTSYCINAHGRSSGSVPNVDCLSQ</sequence>
<evidence type="ECO:0000256" key="7">
    <source>
        <dbReference type="ARBA" id="ARBA00023316"/>
    </source>
</evidence>
<protein>
    <recommendedName>
        <fullName evidence="12">Polygalacturonase</fullName>
    </recommendedName>
</protein>
<dbReference type="AlphaFoldDB" id="A0ABC8SMN1"/>
<dbReference type="PROSITE" id="PS00502">
    <property type="entry name" value="POLYGALACTURONASE"/>
    <property type="match status" value="1"/>
</dbReference>
<dbReference type="GO" id="GO:0004553">
    <property type="term" value="F:hydrolase activity, hydrolyzing O-glycosyl compounds"/>
    <property type="evidence" value="ECO:0007669"/>
    <property type="project" value="UniProtKB-ARBA"/>
</dbReference>
<feature type="active site" evidence="8">
    <location>
        <position position="229"/>
    </location>
</feature>
<dbReference type="SUPFAM" id="SSF51126">
    <property type="entry name" value="Pectin lyase-like"/>
    <property type="match status" value="1"/>
</dbReference>
<comment type="subcellular location">
    <subcellularLocation>
        <location evidence="1">Secreted</location>
        <location evidence="1">Cell wall</location>
    </subcellularLocation>
</comment>
<keyword evidence="3" id="KW-0134">Cell wall</keyword>
<name>A0ABC8SMN1_9AQUA</name>
<keyword evidence="6 9" id="KW-0326">Glycosidase</keyword>
<dbReference type="Pfam" id="PF00295">
    <property type="entry name" value="Glyco_hydro_28"/>
    <property type="match status" value="1"/>
</dbReference>
<evidence type="ECO:0008006" key="12">
    <source>
        <dbReference type="Google" id="ProtNLM"/>
    </source>
</evidence>
<dbReference type="Gene3D" id="2.160.20.10">
    <property type="entry name" value="Single-stranded right-handed beta-helix, Pectin lyase-like"/>
    <property type="match status" value="1"/>
</dbReference>
<keyword evidence="4" id="KW-0964">Secreted</keyword>
<organism evidence="10 11">
    <name type="scientific">Ilex paraguariensis</name>
    <name type="common">yerba mate</name>
    <dbReference type="NCBI Taxonomy" id="185542"/>
    <lineage>
        <taxon>Eukaryota</taxon>
        <taxon>Viridiplantae</taxon>
        <taxon>Streptophyta</taxon>
        <taxon>Embryophyta</taxon>
        <taxon>Tracheophyta</taxon>
        <taxon>Spermatophyta</taxon>
        <taxon>Magnoliopsida</taxon>
        <taxon>eudicotyledons</taxon>
        <taxon>Gunneridae</taxon>
        <taxon>Pentapetalae</taxon>
        <taxon>asterids</taxon>
        <taxon>campanulids</taxon>
        <taxon>Aquifoliales</taxon>
        <taxon>Aquifoliaceae</taxon>
        <taxon>Ilex</taxon>
    </lineage>
</organism>
<dbReference type="Proteomes" id="UP001642360">
    <property type="component" value="Unassembled WGS sequence"/>
</dbReference>
<comment type="similarity">
    <text evidence="2 9">Belongs to the glycosyl hydrolase 28 family.</text>
</comment>
<evidence type="ECO:0000313" key="11">
    <source>
        <dbReference type="Proteomes" id="UP001642360"/>
    </source>
</evidence>
<evidence type="ECO:0000256" key="1">
    <source>
        <dbReference type="ARBA" id="ARBA00004191"/>
    </source>
</evidence>
<dbReference type="SMART" id="SM00710">
    <property type="entry name" value="PbH1"/>
    <property type="match status" value="4"/>
</dbReference>
<keyword evidence="7" id="KW-0961">Cell wall biogenesis/degradation</keyword>
<accession>A0ABC8SMN1</accession>
<gene>
    <name evidence="10" type="ORF">ILEXP_LOCUS27087</name>
</gene>
<dbReference type="InterPro" id="IPR011050">
    <property type="entry name" value="Pectin_lyase_fold/virulence"/>
</dbReference>
<proteinExistence type="inferred from homology"/>
<dbReference type="FunFam" id="2.160.20.10:FF:000056">
    <property type="entry name" value="Pectin lyase-like superfamily protein"/>
    <property type="match status" value="1"/>
</dbReference>
<evidence type="ECO:0000256" key="6">
    <source>
        <dbReference type="ARBA" id="ARBA00023295"/>
    </source>
</evidence>
<evidence type="ECO:0000256" key="8">
    <source>
        <dbReference type="PROSITE-ProRule" id="PRU10052"/>
    </source>
</evidence>
<evidence type="ECO:0000256" key="2">
    <source>
        <dbReference type="ARBA" id="ARBA00008834"/>
    </source>
</evidence>
<evidence type="ECO:0000256" key="5">
    <source>
        <dbReference type="ARBA" id="ARBA00022801"/>
    </source>
</evidence>
<dbReference type="InterPro" id="IPR000743">
    <property type="entry name" value="Glyco_hydro_28"/>
</dbReference>
<dbReference type="GO" id="GO:0071555">
    <property type="term" value="P:cell wall organization"/>
    <property type="evidence" value="ECO:0007669"/>
    <property type="project" value="UniProtKB-KW"/>
</dbReference>